<dbReference type="OrthoDB" id="2738625at2"/>
<dbReference type="EMBL" id="CP014806">
    <property type="protein sequence ID" value="AMW98096.1"/>
    <property type="molecule type" value="Genomic_DNA"/>
</dbReference>
<name>A0A143H9A3_9BACL</name>
<protein>
    <submittedName>
        <fullName evidence="1">Uncharacterized protein</fullName>
    </submittedName>
</protein>
<gene>
    <name evidence="1" type="ORF">ATY39_00885</name>
</gene>
<dbReference type="STRING" id="241244.ATY39_00885"/>
<proteinExistence type="predicted"/>
<keyword evidence="2" id="KW-1185">Reference proteome</keyword>
<accession>A0A143H9A3</accession>
<evidence type="ECO:0000313" key="1">
    <source>
        <dbReference type="EMBL" id="AMW98096.1"/>
    </source>
</evidence>
<dbReference type="RefSeq" id="WP_066784449.1">
    <property type="nucleotide sequence ID" value="NZ_CP014806.1"/>
</dbReference>
<reference evidence="2" key="2">
    <citation type="submission" date="2016-03" db="EMBL/GenBank/DDBJ databases">
        <authorList>
            <person name="Ploux O."/>
        </authorList>
    </citation>
    <scope>NUCLEOTIDE SEQUENCE [LARGE SCALE GENOMIC DNA]</scope>
    <source>
        <strain evidence="2">PP9</strain>
    </source>
</reference>
<dbReference type="Proteomes" id="UP000076021">
    <property type="component" value="Chromosome"/>
</dbReference>
<dbReference type="KEGG" id="rst:ATY39_00885"/>
<sequence length="91" mass="10510">MNKKYTEVGTDIEEVKRQNAMSGPSYNEIKEIVANHEWTDTQSNGNMNDPETPKKYTWTGTDIEEVKRLNAASGPSYKEIFDMLDEKYSNR</sequence>
<dbReference type="AlphaFoldDB" id="A0A143H9A3"/>
<evidence type="ECO:0000313" key="2">
    <source>
        <dbReference type="Proteomes" id="UP000076021"/>
    </source>
</evidence>
<organism evidence="1 2">
    <name type="scientific">Rummeliibacillus stabekisii</name>
    <dbReference type="NCBI Taxonomy" id="241244"/>
    <lineage>
        <taxon>Bacteria</taxon>
        <taxon>Bacillati</taxon>
        <taxon>Bacillota</taxon>
        <taxon>Bacilli</taxon>
        <taxon>Bacillales</taxon>
        <taxon>Caryophanaceae</taxon>
        <taxon>Rummeliibacillus</taxon>
    </lineage>
</organism>
<reference evidence="1 2" key="1">
    <citation type="journal article" date="2016" name="Genome Announc.">
        <title>Whole-Genome Sequence of Rummeliibacillus stabekisii Strain PP9 Isolated from Antarctic Soil.</title>
        <authorList>
            <person name="da Mota F.F."/>
            <person name="Vollu R.E."/>
            <person name="Jurelevicius D."/>
            <person name="Seldin L."/>
        </authorList>
    </citation>
    <scope>NUCLEOTIDE SEQUENCE [LARGE SCALE GENOMIC DNA]</scope>
    <source>
        <strain evidence="1 2">PP9</strain>
    </source>
</reference>